<evidence type="ECO:0000256" key="1">
    <source>
        <dbReference type="ARBA" id="ARBA00022553"/>
    </source>
</evidence>
<dbReference type="SMART" id="SM00448">
    <property type="entry name" value="REC"/>
    <property type="match status" value="1"/>
</dbReference>
<evidence type="ECO:0000256" key="2">
    <source>
        <dbReference type="ARBA" id="ARBA00023012"/>
    </source>
</evidence>
<keyword evidence="1" id="KW-0597">Phosphoprotein</keyword>
<dbReference type="GO" id="GO:0000160">
    <property type="term" value="P:phosphorelay signal transduction system"/>
    <property type="evidence" value="ECO:0007669"/>
    <property type="project" value="UniProtKB-KW"/>
</dbReference>
<evidence type="ECO:0000259" key="3">
    <source>
        <dbReference type="PROSITE" id="PS50110"/>
    </source>
</evidence>
<name>A0A3B1DFQ1_9ZZZZ</name>
<dbReference type="InterPro" id="IPR037257">
    <property type="entry name" value="T2SS_E_N_sf"/>
</dbReference>
<sequence>MGKKKSVLIVDDSLTVRRLVELALSREGYEVYTAPDGDEGLEIARKVIPSIILVDFVMPRMNGYKLCKLIRSDRKLKDIPLILITSKGEDVGQSFEEKFCVLHYFQKPFEPDELIEKINEVLGVQEGAPDKTVSSAPLDTDGELIEGIDKLLRYYFEKEFRVLLKTLMVEVLKETEVARSTGLIISGELRYLTVADVLQFIGMLNLSGRLSVVSTNLNSEIYLERGQIVFSTISKPGYRTFLTDLLVEEKRLKKKDLKNIVAEAKKLNLPVGRVLVRKGSITDDELMGYLKRLTEDAIFHTLAATSGHFYLEETPLPLNLSDIKFRLSTSATILDGLRKLDESRLASEIFRSDDMIPLRLITNADALEGITLEDKELRIFSLIDGKTRLKDIIIKSKLDELEAKRICYSLQKIGLLKIKDERR</sequence>
<gene>
    <name evidence="4" type="ORF">MNBD_NITROSPIRAE03-1912</name>
</gene>
<accession>A0A3B1DFQ1</accession>
<dbReference type="InterPro" id="IPR001789">
    <property type="entry name" value="Sig_transdc_resp-reg_receiver"/>
</dbReference>
<feature type="domain" description="Response regulatory" evidence="3">
    <location>
        <begin position="6"/>
        <end position="122"/>
    </location>
</feature>
<dbReference type="AlphaFoldDB" id="A0A3B1DFQ1"/>
<dbReference type="Pfam" id="PF14332">
    <property type="entry name" value="DUF4388"/>
    <property type="match status" value="1"/>
</dbReference>
<dbReference type="Pfam" id="PF00072">
    <property type="entry name" value="Response_reg"/>
    <property type="match status" value="1"/>
</dbReference>
<dbReference type="SUPFAM" id="SSF52172">
    <property type="entry name" value="CheY-like"/>
    <property type="match status" value="1"/>
</dbReference>
<proteinExistence type="predicted"/>
<dbReference type="InterPro" id="IPR025497">
    <property type="entry name" value="PatA-like_N"/>
</dbReference>
<dbReference type="SUPFAM" id="SSF160246">
    <property type="entry name" value="EspE N-terminal domain-like"/>
    <property type="match status" value="1"/>
</dbReference>
<dbReference type="CDD" id="cd17574">
    <property type="entry name" value="REC_OmpR"/>
    <property type="match status" value="1"/>
</dbReference>
<dbReference type="Gene3D" id="3.40.50.2300">
    <property type="match status" value="1"/>
</dbReference>
<dbReference type="InterPro" id="IPR011006">
    <property type="entry name" value="CheY-like_superfamily"/>
</dbReference>
<dbReference type="PANTHER" id="PTHR44591:SF14">
    <property type="entry name" value="PROTEIN PILG"/>
    <property type="match status" value="1"/>
</dbReference>
<reference evidence="4" key="1">
    <citation type="submission" date="2018-06" db="EMBL/GenBank/DDBJ databases">
        <authorList>
            <person name="Zhirakovskaya E."/>
        </authorList>
    </citation>
    <scope>NUCLEOTIDE SEQUENCE</scope>
</reference>
<organism evidence="4">
    <name type="scientific">hydrothermal vent metagenome</name>
    <dbReference type="NCBI Taxonomy" id="652676"/>
    <lineage>
        <taxon>unclassified sequences</taxon>
        <taxon>metagenomes</taxon>
        <taxon>ecological metagenomes</taxon>
    </lineage>
</organism>
<dbReference type="PROSITE" id="PS50110">
    <property type="entry name" value="RESPONSE_REGULATORY"/>
    <property type="match status" value="1"/>
</dbReference>
<protein>
    <recommendedName>
        <fullName evidence="3">Response regulatory domain-containing protein</fullName>
    </recommendedName>
</protein>
<evidence type="ECO:0000313" key="4">
    <source>
        <dbReference type="EMBL" id="VAX33750.1"/>
    </source>
</evidence>
<dbReference type="EMBL" id="UOGI01000204">
    <property type="protein sequence ID" value="VAX33750.1"/>
    <property type="molecule type" value="Genomic_DNA"/>
</dbReference>
<dbReference type="PANTHER" id="PTHR44591">
    <property type="entry name" value="STRESS RESPONSE REGULATOR PROTEIN 1"/>
    <property type="match status" value="1"/>
</dbReference>
<keyword evidence="2" id="KW-0902">Two-component regulatory system</keyword>
<dbReference type="InterPro" id="IPR050595">
    <property type="entry name" value="Bact_response_regulator"/>
</dbReference>